<gene>
    <name evidence="4" type="ORF">GDO54_008400</name>
</gene>
<comment type="caution">
    <text evidence="4">The sequence shown here is derived from an EMBL/GenBank/DDBJ whole genome shotgun (WGS) entry which is preliminary data.</text>
</comment>
<name>A0AAV3ATZ9_PYXAD</name>
<reference evidence="4" key="1">
    <citation type="thesis" date="2020" institute="ProQuest LLC" country="789 East Eisenhower Parkway, Ann Arbor, MI, USA">
        <title>Comparative Genomics and Chromosome Evolution.</title>
        <authorList>
            <person name="Mudd A.B."/>
        </authorList>
    </citation>
    <scope>NUCLEOTIDE SEQUENCE</scope>
    <source>
        <strain evidence="4">1538</strain>
        <tissue evidence="4">Blood</tissue>
    </source>
</reference>
<dbReference type="InterPro" id="IPR055378">
    <property type="entry name" value="GH3_C"/>
</dbReference>
<protein>
    <recommendedName>
        <fullName evidence="6">GH3 domain-containing protein</fullName>
    </recommendedName>
</protein>
<evidence type="ECO:0000313" key="4">
    <source>
        <dbReference type="EMBL" id="DBA27966.1"/>
    </source>
</evidence>
<feature type="domain" description="GH3 C-terminal" evidence="3">
    <location>
        <begin position="471"/>
        <end position="560"/>
    </location>
</feature>
<evidence type="ECO:0000313" key="5">
    <source>
        <dbReference type="Proteomes" id="UP001181693"/>
    </source>
</evidence>
<keyword evidence="1" id="KW-1133">Transmembrane helix</keyword>
<feature type="domain" description="GH3 middle" evidence="2">
    <location>
        <begin position="373"/>
        <end position="445"/>
    </location>
</feature>
<proteinExistence type="predicted"/>
<keyword evidence="1" id="KW-0472">Membrane</keyword>
<feature type="transmembrane region" description="Helical" evidence="1">
    <location>
        <begin position="6"/>
        <end position="23"/>
    </location>
</feature>
<dbReference type="InterPro" id="IPR055377">
    <property type="entry name" value="GH3_M"/>
</dbReference>
<accession>A0AAV3ATZ9</accession>
<dbReference type="GO" id="GO:0005737">
    <property type="term" value="C:cytoplasm"/>
    <property type="evidence" value="ECO:0007669"/>
    <property type="project" value="TreeGrafter"/>
</dbReference>
<keyword evidence="5" id="KW-1185">Reference proteome</keyword>
<dbReference type="Pfam" id="PF23572">
    <property type="entry name" value="GH3_C"/>
    <property type="match status" value="1"/>
</dbReference>
<dbReference type="PANTHER" id="PTHR31901:SF9">
    <property type="entry name" value="GH3 DOMAIN-CONTAINING PROTEIN"/>
    <property type="match status" value="1"/>
</dbReference>
<dbReference type="AlphaFoldDB" id="A0AAV3ATZ9"/>
<dbReference type="Proteomes" id="UP001181693">
    <property type="component" value="Unassembled WGS sequence"/>
</dbReference>
<sequence length="592" mass="67206">MISLVVDTLLLGAIVIFLLFTLWRSGRVKEWTTGLERKRFLNSLSRKNYGKTLDYDTSNAQDVQTSLLQEILRKHQNTEYGQKHNFKDLIDVSLFQKFHPLTQYSDYENYIQRTREGEENILLQGKPQAVITTVGALANSSLIPISAKSIRERFLQGTAVYMEVIQSLFPGALEKVARFAFPSSDSQSEAGIPNIPYPSDCVFGPLNKIYPSQISPHTSLTHYEMLYTQILFALKDVDLRIIEANYSWVLRHVFSIIEEHWESLIKDIQKGHLNLDFKLPLSIRKHIEDSLVPDAARAEDLSIQFKKGFCGIAKRMWPNLQVVIAMESGGSDLDKQILMDTFCQGIPFYSPLYCTAEGLCGVNLWPLKNVSHYVLCPSSAFFEFIPVDSSDQEQPRTLCIQDVSESKAYELVITNKDGLYRYRLGDVVQVIGFLNHSPILEVLYRKSQTLSVRGEYITESGFYKSLLQTVAMWPGASLLNYCCADSGIMGPFSGGSDPHYQVFVALKGVRDLSEEQRYKLDQTLQEHFSIYKSFRFKGSIGPVRVYLTSPKSFLKLIELAANLSGIPLDCVPFSHTLKKQELVECIWKQVLS</sequence>
<organism evidence="4 5">
    <name type="scientific">Pyxicephalus adspersus</name>
    <name type="common">African bullfrog</name>
    <dbReference type="NCBI Taxonomy" id="30357"/>
    <lineage>
        <taxon>Eukaryota</taxon>
        <taxon>Metazoa</taxon>
        <taxon>Chordata</taxon>
        <taxon>Craniata</taxon>
        <taxon>Vertebrata</taxon>
        <taxon>Euteleostomi</taxon>
        <taxon>Amphibia</taxon>
        <taxon>Batrachia</taxon>
        <taxon>Anura</taxon>
        <taxon>Neobatrachia</taxon>
        <taxon>Ranoidea</taxon>
        <taxon>Pyxicephalidae</taxon>
        <taxon>Pyxicephalinae</taxon>
        <taxon>Pyxicephalus</taxon>
    </lineage>
</organism>
<evidence type="ECO:0000259" key="3">
    <source>
        <dbReference type="Pfam" id="PF23572"/>
    </source>
</evidence>
<keyword evidence="1" id="KW-0812">Transmembrane</keyword>
<dbReference type="GO" id="GO:0016881">
    <property type="term" value="F:acid-amino acid ligase activity"/>
    <property type="evidence" value="ECO:0007669"/>
    <property type="project" value="TreeGrafter"/>
</dbReference>
<dbReference type="Pfam" id="PF03321">
    <property type="entry name" value="GH3"/>
    <property type="match status" value="1"/>
</dbReference>
<dbReference type="PANTHER" id="PTHR31901">
    <property type="entry name" value="GH3 DOMAIN-CONTAINING PROTEIN"/>
    <property type="match status" value="1"/>
</dbReference>
<dbReference type="EMBL" id="DYDO01000003">
    <property type="protein sequence ID" value="DBA27966.1"/>
    <property type="molecule type" value="Genomic_DNA"/>
</dbReference>
<dbReference type="InterPro" id="IPR004993">
    <property type="entry name" value="GH3"/>
</dbReference>
<evidence type="ECO:0008006" key="6">
    <source>
        <dbReference type="Google" id="ProtNLM"/>
    </source>
</evidence>
<dbReference type="Pfam" id="PF23571">
    <property type="entry name" value="GH3_M"/>
    <property type="match status" value="1"/>
</dbReference>
<evidence type="ECO:0000256" key="1">
    <source>
        <dbReference type="SAM" id="Phobius"/>
    </source>
</evidence>
<evidence type="ECO:0000259" key="2">
    <source>
        <dbReference type="Pfam" id="PF23571"/>
    </source>
</evidence>